<evidence type="ECO:0000313" key="7">
    <source>
        <dbReference type="Proteomes" id="UP001597402"/>
    </source>
</evidence>
<comment type="subcellular location">
    <subcellularLocation>
        <location evidence="1">Membrane</location>
        <topology evidence="1">Multi-pass membrane protein</topology>
    </subcellularLocation>
</comment>
<feature type="transmembrane region" description="Helical" evidence="5">
    <location>
        <begin position="103"/>
        <end position="125"/>
    </location>
</feature>
<dbReference type="PANTHER" id="PTHR30249">
    <property type="entry name" value="PUTATIVE SEROTONIN TRANSPORTER"/>
    <property type="match status" value="1"/>
</dbReference>
<dbReference type="InterPro" id="IPR007300">
    <property type="entry name" value="CidB/LrgB"/>
</dbReference>
<name>A0ABW4XET0_9ACTN</name>
<proteinExistence type="predicted"/>
<dbReference type="EMBL" id="JBHUHP010000019">
    <property type="protein sequence ID" value="MFD2093432.1"/>
    <property type="molecule type" value="Genomic_DNA"/>
</dbReference>
<comment type="caution">
    <text evidence="6">The sequence shown here is derived from an EMBL/GenBank/DDBJ whole genome shotgun (WGS) entry which is preliminary data.</text>
</comment>
<gene>
    <name evidence="6" type="ORF">ACFSHS_17885</name>
</gene>
<dbReference type="Pfam" id="PF04172">
    <property type="entry name" value="LrgB"/>
    <property type="match status" value="1"/>
</dbReference>
<evidence type="ECO:0000256" key="2">
    <source>
        <dbReference type="ARBA" id="ARBA00022692"/>
    </source>
</evidence>
<evidence type="ECO:0000313" key="6">
    <source>
        <dbReference type="EMBL" id="MFD2093432.1"/>
    </source>
</evidence>
<evidence type="ECO:0000256" key="1">
    <source>
        <dbReference type="ARBA" id="ARBA00004141"/>
    </source>
</evidence>
<feature type="transmembrane region" description="Helical" evidence="5">
    <location>
        <begin position="41"/>
        <end position="61"/>
    </location>
</feature>
<feature type="transmembrane region" description="Helical" evidence="5">
    <location>
        <begin position="214"/>
        <end position="238"/>
    </location>
</feature>
<feature type="transmembrane region" description="Helical" evidence="5">
    <location>
        <begin position="158"/>
        <end position="181"/>
    </location>
</feature>
<feature type="transmembrane region" description="Helical" evidence="5">
    <location>
        <begin position="73"/>
        <end position="91"/>
    </location>
</feature>
<evidence type="ECO:0000256" key="5">
    <source>
        <dbReference type="SAM" id="Phobius"/>
    </source>
</evidence>
<dbReference type="Proteomes" id="UP001597402">
    <property type="component" value="Unassembled WGS sequence"/>
</dbReference>
<protein>
    <submittedName>
        <fullName evidence="6">LrgB family protein</fullName>
    </submittedName>
</protein>
<keyword evidence="4 5" id="KW-0472">Membrane</keyword>
<evidence type="ECO:0000256" key="3">
    <source>
        <dbReference type="ARBA" id="ARBA00022989"/>
    </source>
</evidence>
<keyword evidence="7" id="KW-1185">Reference proteome</keyword>
<accession>A0ABW4XET0</accession>
<reference evidence="7" key="1">
    <citation type="journal article" date="2019" name="Int. J. Syst. Evol. Microbiol.">
        <title>The Global Catalogue of Microorganisms (GCM) 10K type strain sequencing project: providing services to taxonomists for standard genome sequencing and annotation.</title>
        <authorList>
            <consortium name="The Broad Institute Genomics Platform"/>
            <consortium name="The Broad Institute Genome Sequencing Center for Infectious Disease"/>
            <person name="Wu L."/>
            <person name="Ma J."/>
        </authorList>
    </citation>
    <scope>NUCLEOTIDE SEQUENCE [LARGE SCALE GENOMIC DNA]</scope>
    <source>
        <strain evidence="7">JCM 3338</strain>
    </source>
</reference>
<dbReference type="RefSeq" id="WP_376878966.1">
    <property type="nucleotide sequence ID" value="NZ_JBHUHP010000019.1"/>
</dbReference>
<feature type="transmembrane region" description="Helical" evidence="5">
    <location>
        <begin position="6"/>
        <end position="29"/>
    </location>
</feature>
<keyword evidence="2 5" id="KW-0812">Transmembrane</keyword>
<sequence length="246" mass="25254">MTGDLYSIWVYLAETPLVGLTLTLASYVAGSWLHRLSGSRAILNPVLLAVTMTSVVLAVTGIDYRTYFEGAQFVHFLLGPATVALAVPLYRQLPQLRRLALPLLAAVGVGSLTAIVTAIAIPAALGAADQTLVSLAPKSATAPVAMGVSELLGGAPSLTAVFTILTGITGAVCGGAVLDLVRVRDHRARGLAIGVVAHGIGTAREMQVHPTSGAFAGLGLALNAVTTALLVPLLFTVVPPLVRLTH</sequence>
<evidence type="ECO:0000256" key="4">
    <source>
        <dbReference type="ARBA" id="ARBA00023136"/>
    </source>
</evidence>
<organism evidence="6 7">
    <name type="scientific">Blastococcus deserti</name>
    <dbReference type="NCBI Taxonomy" id="2259033"/>
    <lineage>
        <taxon>Bacteria</taxon>
        <taxon>Bacillati</taxon>
        <taxon>Actinomycetota</taxon>
        <taxon>Actinomycetes</taxon>
        <taxon>Geodermatophilales</taxon>
        <taxon>Geodermatophilaceae</taxon>
        <taxon>Blastococcus</taxon>
    </lineage>
</organism>
<dbReference type="PANTHER" id="PTHR30249:SF0">
    <property type="entry name" value="PLASTIDAL GLYCOLATE_GLYCERATE TRANSLOCATOR 1, CHLOROPLASTIC"/>
    <property type="match status" value="1"/>
</dbReference>
<keyword evidence="3 5" id="KW-1133">Transmembrane helix</keyword>